<dbReference type="InterPro" id="IPR001867">
    <property type="entry name" value="OmpR/PhoB-type_DNA-bd"/>
</dbReference>
<evidence type="ECO:0000256" key="5">
    <source>
        <dbReference type="PROSITE-ProRule" id="PRU01091"/>
    </source>
</evidence>
<evidence type="ECO:0000256" key="3">
    <source>
        <dbReference type="ARBA" id="ARBA00023125"/>
    </source>
</evidence>
<evidence type="ECO:0000313" key="8">
    <source>
        <dbReference type="Proteomes" id="UP000284057"/>
    </source>
</evidence>
<organism evidence="7 8">
    <name type="scientific">Jiangella rhizosphaerae</name>
    <dbReference type="NCBI Taxonomy" id="2293569"/>
    <lineage>
        <taxon>Bacteria</taxon>
        <taxon>Bacillati</taxon>
        <taxon>Actinomycetota</taxon>
        <taxon>Actinomycetes</taxon>
        <taxon>Jiangellales</taxon>
        <taxon>Jiangellaceae</taxon>
        <taxon>Jiangella</taxon>
    </lineage>
</organism>
<feature type="DNA-binding region" description="OmpR/PhoB-type" evidence="5">
    <location>
        <begin position="1"/>
        <end position="90"/>
    </location>
</feature>
<dbReference type="PANTHER" id="PTHR35807:SF1">
    <property type="entry name" value="TRANSCRIPTIONAL REGULATOR REDD"/>
    <property type="match status" value="1"/>
</dbReference>
<dbReference type="InterPro" id="IPR016032">
    <property type="entry name" value="Sig_transdc_resp-reg_C-effctor"/>
</dbReference>
<dbReference type="EMBL" id="QUAL01000214">
    <property type="protein sequence ID" value="RIQ17210.1"/>
    <property type="molecule type" value="Genomic_DNA"/>
</dbReference>
<accession>A0A418KKZ2</accession>
<dbReference type="InterPro" id="IPR011990">
    <property type="entry name" value="TPR-like_helical_dom_sf"/>
</dbReference>
<evidence type="ECO:0000313" key="7">
    <source>
        <dbReference type="EMBL" id="RIQ17210.1"/>
    </source>
</evidence>
<dbReference type="SMART" id="SM00862">
    <property type="entry name" value="Trans_reg_C"/>
    <property type="match status" value="1"/>
</dbReference>
<dbReference type="GO" id="GO:0000160">
    <property type="term" value="P:phosphorelay signal transduction system"/>
    <property type="evidence" value="ECO:0007669"/>
    <property type="project" value="InterPro"/>
</dbReference>
<evidence type="ECO:0000256" key="2">
    <source>
        <dbReference type="ARBA" id="ARBA00023015"/>
    </source>
</evidence>
<name>A0A418KKZ2_9ACTN</name>
<keyword evidence="4" id="KW-0804">Transcription</keyword>
<dbReference type="InterPro" id="IPR051677">
    <property type="entry name" value="AfsR-DnrI-RedD_regulator"/>
</dbReference>
<dbReference type="RefSeq" id="WP_147375450.1">
    <property type="nucleotide sequence ID" value="NZ_QUAL01000214.1"/>
</dbReference>
<comment type="similarity">
    <text evidence="1">Belongs to the AfsR/DnrI/RedD regulatory family.</text>
</comment>
<evidence type="ECO:0000256" key="4">
    <source>
        <dbReference type="ARBA" id="ARBA00023163"/>
    </source>
</evidence>
<keyword evidence="8" id="KW-1185">Reference proteome</keyword>
<sequence>MRIGILGPLEVRDDDDAPVYVAGARLRTLLIILALEPGRLVTVGRLVDGIWGDDPPAGAANALQALVSRLRRALPGLTVESHPAGYRLALEPDAVDAARFERQVAAARSASGDAAVEDGLRAALALWRGPALLDVAESEFFEAPRARLDELRLTATEDRADAALRLGRGAGLTTELTTLVAEYPLRERLAGQLMRALVAAGRPAEALAAYERTREALADQLGTDPSPELSALHTAILRGDLTPAAPG</sequence>
<dbReference type="SUPFAM" id="SSF46894">
    <property type="entry name" value="C-terminal effector domain of the bipartite response regulators"/>
    <property type="match status" value="1"/>
</dbReference>
<dbReference type="GO" id="GO:0003677">
    <property type="term" value="F:DNA binding"/>
    <property type="evidence" value="ECO:0007669"/>
    <property type="project" value="UniProtKB-UniRule"/>
</dbReference>
<dbReference type="Gene3D" id="1.25.40.10">
    <property type="entry name" value="Tetratricopeptide repeat domain"/>
    <property type="match status" value="1"/>
</dbReference>
<reference evidence="7 8" key="1">
    <citation type="submission" date="2018-09" db="EMBL/GenBank/DDBJ databases">
        <title>Isolation, diversity and antifungal activity of actinobacteria from wheat.</title>
        <authorList>
            <person name="Han C."/>
        </authorList>
    </citation>
    <scope>NUCLEOTIDE SEQUENCE [LARGE SCALE GENOMIC DNA]</scope>
    <source>
        <strain evidence="7 8">NEAU-YY265</strain>
    </source>
</reference>
<keyword evidence="3 5" id="KW-0238">DNA-binding</keyword>
<protein>
    <submittedName>
        <fullName evidence="7">AfsR/SARP family transcriptional regulator</fullName>
    </submittedName>
</protein>
<dbReference type="GO" id="GO:0006355">
    <property type="term" value="P:regulation of DNA-templated transcription"/>
    <property type="evidence" value="ECO:0007669"/>
    <property type="project" value="InterPro"/>
</dbReference>
<proteinExistence type="inferred from homology"/>
<dbReference type="CDD" id="cd15831">
    <property type="entry name" value="BTAD"/>
    <property type="match status" value="1"/>
</dbReference>
<dbReference type="Pfam" id="PF03704">
    <property type="entry name" value="BTAD"/>
    <property type="match status" value="1"/>
</dbReference>
<comment type="caution">
    <text evidence="7">The sequence shown here is derived from an EMBL/GenBank/DDBJ whole genome shotgun (WGS) entry which is preliminary data.</text>
</comment>
<feature type="non-terminal residue" evidence="7">
    <location>
        <position position="247"/>
    </location>
</feature>
<dbReference type="PANTHER" id="PTHR35807">
    <property type="entry name" value="TRANSCRIPTIONAL REGULATOR REDD-RELATED"/>
    <property type="match status" value="1"/>
</dbReference>
<dbReference type="SUPFAM" id="SSF48452">
    <property type="entry name" value="TPR-like"/>
    <property type="match status" value="1"/>
</dbReference>
<dbReference type="SMART" id="SM01043">
    <property type="entry name" value="BTAD"/>
    <property type="match status" value="1"/>
</dbReference>
<dbReference type="InterPro" id="IPR005158">
    <property type="entry name" value="BTAD"/>
</dbReference>
<feature type="domain" description="OmpR/PhoB-type" evidence="6">
    <location>
        <begin position="1"/>
        <end position="90"/>
    </location>
</feature>
<evidence type="ECO:0000259" key="6">
    <source>
        <dbReference type="PROSITE" id="PS51755"/>
    </source>
</evidence>
<dbReference type="Proteomes" id="UP000284057">
    <property type="component" value="Unassembled WGS sequence"/>
</dbReference>
<dbReference type="InterPro" id="IPR036388">
    <property type="entry name" value="WH-like_DNA-bd_sf"/>
</dbReference>
<dbReference type="AlphaFoldDB" id="A0A418KKZ2"/>
<keyword evidence="2" id="KW-0805">Transcription regulation</keyword>
<dbReference type="Gene3D" id="1.10.10.10">
    <property type="entry name" value="Winged helix-like DNA-binding domain superfamily/Winged helix DNA-binding domain"/>
    <property type="match status" value="1"/>
</dbReference>
<evidence type="ECO:0000256" key="1">
    <source>
        <dbReference type="ARBA" id="ARBA00005820"/>
    </source>
</evidence>
<gene>
    <name evidence="7" type="ORF">DY240_22500</name>
</gene>
<dbReference type="Pfam" id="PF00486">
    <property type="entry name" value="Trans_reg_C"/>
    <property type="match status" value="1"/>
</dbReference>
<dbReference type="PROSITE" id="PS51755">
    <property type="entry name" value="OMPR_PHOB"/>
    <property type="match status" value="1"/>
</dbReference>